<keyword evidence="2" id="KW-1185">Reference proteome</keyword>
<accession>A0A5B7HJU0</accession>
<dbReference type="Proteomes" id="UP000324222">
    <property type="component" value="Unassembled WGS sequence"/>
</dbReference>
<comment type="caution">
    <text evidence="1">The sequence shown here is derived from an EMBL/GenBank/DDBJ whole genome shotgun (WGS) entry which is preliminary data.</text>
</comment>
<name>A0A5B7HJU0_PORTR</name>
<sequence length="65" mass="7349">MPHATLSAPSTPHTLPLTPHHAGNNVPFVFLSTDQRWNRTGPARVFTTRWTRHYHATTPPGYRCS</sequence>
<dbReference type="AlphaFoldDB" id="A0A5B7HJU0"/>
<evidence type="ECO:0000313" key="2">
    <source>
        <dbReference type="Proteomes" id="UP000324222"/>
    </source>
</evidence>
<reference evidence="1 2" key="1">
    <citation type="submission" date="2019-05" db="EMBL/GenBank/DDBJ databases">
        <title>Another draft genome of Portunus trituberculatus and its Hox gene families provides insights of decapod evolution.</title>
        <authorList>
            <person name="Jeong J.-H."/>
            <person name="Song I."/>
            <person name="Kim S."/>
            <person name="Choi T."/>
            <person name="Kim D."/>
            <person name="Ryu S."/>
            <person name="Kim W."/>
        </authorList>
    </citation>
    <scope>NUCLEOTIDE SEQUENCE [LARGE SCALE GENOMIC DNA]</scope>
    <source>
        <tissue evidence="1">Muscle</tissue>
    </source>
</reference>
<gene>
    <name evidence="1" type="ORF">E2C01_064692</name>
</gene>
<dbReference type="EMBL" id="VSRR010031140">
    <property type="protein sequence ID" value="MPC70443.1"/>
    <property type="molecule type" value="Genomic_DNA"/>
</dbReference>
<proteinExistence type="predicted"/>
<evidence type="ECO:0000313" key="1">
    <source>
        <dbReference type="EMBL" id="MPC70443.1"/>
    </source>
</evidence>
<protein>
    <submittedName>
        <fullName evidence="1">Uncharacterized protein</fullName>
    </submittedName>
</protein>
<organism evidence="1 2">
    <name type="scientific">Portunus trituberculatus</name>
    <name type="common">Swimming crab</name>
    <name type="synonym">Neptunus trituberculatus</name>
    <dbReference type="NCBI Taxonomy" id="210409"/>
    <lineage>
        <taxon>Eukaryota</taxon>
        <taxon>Metazoa</taxon>
        <taxon>Ecdysozoa</taxon>
        <taxon>Arthropoda</taxon>
        <taxon>Crustacea</taxon>
        <taxon>Multicrustacea</taxon>
        <taxon>Malacostraca</taxon>
        <taxon>Eumalacostraca</taxon>
        <taxon>Eucarida</taxon>
        <taxon>Decapoda</taxon>
        <taxon>Pleocyemata</taxon>
        <taxon>Brachyura</taxon>
        <taxon>Eubrachyura</taxon>
        <taxon>Portunoidea</taxon>
        <taxon>Portunidae</taxon>
        <taxon>Portuninae</taxon>
        <taxon>Portunus</taxon>
    </lineage>
</organism>